<organism evidence="2 3">
    <name type="scientific">Scyliorhinus torazame</name>
    <name type="common">Cloudy catshark</name>
    <name type="synonym">Catulus torazame</name>
    <dbReference type="NCBI Taxonomy" id="75743"/>
    <lineage>
        <taxon>Eukaryota</taxon>
        <taxon>Metazoa</taxon>
        <taxon>Chordata</taxon>
        <taxon>Craniata</taxon>
        <taxon>Vertebrata</taxon>
        <taxon>Chondrichthyes</taxon>
        <taxon>Elasmobranchii</taxon>
        <taxon>Galeomorphii</taxon>
        <taxon>Galeoidea</taxon>
        <taxon>Carcharhiniformes</taxon>
        <taxon>Scyliorhinidae</taxon>
        <taxon>Scyliorhinus</taxon>
    </lineage>
</organism>
<comment type="caution">
    <text evidence="2">The sequence shown here is derived from an EMBL/GenBank/DDBJ whole genome shotgun (WGS) entry which is preliminary data.</text>
</comment>
<evidence type="ECO:0000256" key="1">
    <source>
        <dbReference type="SAM" id="MobiDB-lite"/>
    </source>
</evidence>
<feature type="region of interest" description="Disordered" evidence="1">
    <location>
        <begin position="1"/>
        <end position="52"/>
    </location>
</feature>
<accession>A0A401Q6U1</accession>
<dbReference type="EMBL" id="BFAA01018702">
    <property type="protein sequence ID" value="GCB81099.1"/>
    <property type="molecule type" value="Genomic_DNA"/>
</dbReference>
<sequence length="73" mass="8093">MLSAAGTVTKLQKSGSRRRSQKRNKSLPGLNKKNPTGFGCQLEHQDTKQPEEKHDIQMLQITSADFAVAVKNN</sequence>
<feature type="compositionally biased region" description="Basic residues" evidence="1">
    <location>
        <begin position="15"/>
        <end position="25"/>
    </location>
</feature>
<gene>
    <name evidence="2" type="ORF">scyTo_0021328</name>
</gene>
<feature type="compositionally biased region" description="Basic and acidic residues" evidence="1">
    <location>
        <begin position="43"/>
        <end position="52"/>
    </location>
</feature>
<dbReference type="Proteomes" id="UP000288216">
    <property type="component" value="Unassembled WGS sequence"/>
</dbReference>
<protein>
    <submittedName>
        <fullName evidence="2">Uncharacterized protein</fullName>
    </submittedName>
</protein>
<name>A0A401Q6U1_SCYTO</name>
<keyword evidence="3" id="KW-1185">Reference proteome</keyword>
<evidence type="ECO:0000313" key="2">
    <source>
        <dbReference type="EMBL" id="GCB81099.1"/>
    </source>
</evidence>
<dbReference type="AlphaFoldDB" id="A0A401Q6U1"/>
<reference evidence="2 3" key="1">
    <citation type="journal article" date="2018" name="Nat. Ecol. Evol.">
        <title>Shark genomes provide insights into elasmobranch evolution and the origin of vertebrates.</title>
        <authorList>
            <person name="Hara Y"/>
            <person name="Yamaguchi K"/>
            <person name="Onimaru K"/>
            <person name="Kadota M"/>
            <person name="Koyanagi M"/>
            <person name="Keeley SD"/>
            <person name="Tatsumi K"/>
            <person name="Tanaka K"/>
            <person name="Motone F"/>
            <person name="Kageyama Y"/>
            <person name="Nozu R"/>
            <person name="Adachi N"/>
            <person name="Nishimura O"/>
            <person name="Nakagawa R"/>
            <person name="Tanegashima C"/>
            <person name="Kiyatake I"/>
            <person name="Matsumoto R"/>
            <person name="Murakumo K"/>
            <person name="Nishida K"/>
            <person name="Terakita A"/>
            <person name="Kuratani S"/>
            <person name="Sato K"/>
            <person name="Hyodo S Kuraku.S."/>
        </authorList>
    </citation>
    <scope>NUCLEOTIDE SEQUENCE [LARGE SCALE GENOMIC DNA]</scope>
</reference>
<evidence type="ECO:0000313" key="3">
    <source>
        <dbReference type="Proteomes" id="UP000288216"/>
    </source>
</evidence>
<proteinExistence type="predicted"/>